<name>A0A2W7MTM3_9BACT</name>
<evidence type="ECO:0000313" key="2">
    <source>
        <dbReference type="EMBL" id="PZX10893.1"/>
    </source>
</evidence>
<proteinExistence type="predicted"/>
<keyword evidence="1" id="KW-0812">Transmembrane</keyword>
<dbReference type="OrthoDB" id="1357272at2"/>
<sequence>MSAILEIDKYQRKIISVIFRFLIIGYSVFILSYCNSEFKWYYNAIAIIVYLVVYFFLNNKNMWISILRLINDYLFISYIIYQTGVNFFSLALLFAPVLNTHNHSGEKKSVILYVLPFLSLLLLDDGFNYWYSVAFLLFFSINSFDSLRSKYFRFQQRLNSVIDDFFISESSSNRPYKIYEGIIPILNNSGVLPQVISKIICLKVEGDKFVIVNGSFFVWNFEISDKKEFYSKLNNKTILFNIGISIDGRDSKNNLIHICPLNSHYYCYIFLSENNGNFDQFPYHLFSAKLMKPFFFRLSKVIDADLQQKKNEQLKLTELEEKINYVTNSVNSMHFIRNKLGPVKSYLAMVEDYNRSEDIDRKKKIEPYLTKERQKLNSSIAQILEKADYILKRSNNPFNVYKIELYGIQQLFSEIRRIWNYYFDTENFSLNWEVRKDRVKYDVKYNQIGMELVLTNWISNMSKYNTGLTGVEFKESTDFYNVTFFNTLNCTDIEGTKFVEEFNNTDRAEILVRNSRGLLEVKDFLNQMAIDAEMYLEEGKIYFSLNFKKYKYDENIDN</sequence>
<accession>A0A2W7MTM3</accession>
<evidence type="ECO:0000256" key="1">
    <source>
        <dbReference type="SAM" id="Phobius"/>
    </source>
</evidence>
<keyword evidence="3" id="KW-1185">Reference proteome</keyword>
<gene>
    <name evidence="2" type="ORF">LX69_03279</name>
</gene>
<comment type="caution">
    <text evidence="2">The sequence shown here is derived from an EMBL/GenBank/DDBJ whole genome shotgun (WGS) entry which is preliminary data.</text>
</comment>
<protein>
    <submittedName>
        <fullName evidence="2">Uncharacterized protein</fullName>
    </submittedName>
</protein>
<organism evidence="2 3">
    <name type="scientific">Breznakibacter xylanolyticus</name>
    <dbReference type="NCBI Taxonomy" id="990"/>
    <lineage>
        <taxon>Bacteria</taxon>
        <taxon>Pseudomonadati</taxon>
        <taxon>Bacteroidota</taxon>
        <taxon>Bacteroidia</taxon>
        <taxon>Marinilabiliales</taxon>
        <taxon>Marinilabiliaceae</taxon>
        <taxon>Breznakibacter</taxon>
    </lineage>
</organism>
<dbReference type="Proteomes" id="UP000249239">
    <property type="component" value="Unassembled WGS sequence"/>
</dbReference>
<feature type="transmembrane region" description="Helical" evidence="1">
    <location>
        <begin position="40"/>
        <end position="57"/>
    </location>
</feature>
<dbReference type="AlphaFoldDB" id="A0A2W7MTM3"/>
<keyword evidence="1" id="KW-1133">Transmembrane helix</keyword>
<dbReference type="RefSeq" id="WP_111447064.1">
    <property type="nucleotide sequence ID" value="NZ_QKZK01000046.1"/>
</dbReference>
<reference evidence="2 3" key="1">
    <citation type="submission" date="2018-06" db="EMBL/GenBank/DDBJ databases">
        <title>Genomic Encyclopedia of Archaeal and Bacterial Type Strains, Phase II (KMG-II): from individual species to whole genera.</title>
        <authorList>
            <person name="Goeker M."/>
        </authorList>
    </citation>
    <scope>NUCLEOTIDE SEQUENCE [LARGE SCALE GENOMIC DNA]</scope>
    <source>
        <strain evidence="2 3">DSM 6779</strain>
    </source>
</reference>
<keyword evidence="1" id="KW-0472">Membrane</keyword>
<feature type="transmembrane region" description="Helical" evidence="1">
    <location>
        <begin position="14"/>
        <end position="34"/>
    </location>
</feature>
<evidence type="ECO:0000313" key="3">
    <source>
        <dbReference type="Proteomes" id="UP000249239"/>
    </source>
</evidence>
<dbReference type="EMBL" id="QKZK01000046">
    <property type="protein sequence ID" value="PZX10893.1"/>
    <property type="molecule type" value="Genomic_DNA"/>
</dbReference>
<feature type="transmembrane region" description="Helical" evidence="1">
    <location>
        <begin position="78"/>
        <end position="98"/>
    </location>
</feature>